<dbReference type="EMBL" id="CM002288">
    <property type="protein sequence ID" value="ESW33147.1"/>
    <property type="molecule type" value="Genomic_DNA"/>
</dbReference>
<protein>
    <submittedName>
        <fullName evidence="1">Uncharacterized protein</fullName>
    </submittedName>
</protein>
<sequence length="35" mass="3649">MPGNTKITPSAPTPKFRSHSCTAFSAVILGSDESL</sequence>
<dbReference type="AlphaFoldDB" id="V7CSK7"/>
<name>V7CSK7_PHAVU</name>
<feature type="non-terminal residue" evidence="1">
    <location>
        <position position="35"/>
    </location>
</feature>
<accession>V7CSK7</accession>
<organism evidence="1">
    <name type="scientific">Phaseolus vulgaris</name>
    <name type="common">Kidney bean</name>
    <name type="synonym">French bean</name>
    <dbReference type="NCBI Taxonomy" id="3885"/>
    <lineage>
        <taxon>Eukaryota</taxon>
        <taxon>Viridiplantae</taxon>
        <taxon>Streptophyta</taxon>
        <taxon>Embryophyta</taxon>
        <taxon>Tracheophyta</taxon>
        <taxon>Spermatophyta</taxon>
        <taxon>Magnoliopsida</taxon>
        <taxon>eudicotyledons</taxon>
        <taxon>Gunneridae</taxon>
        <taxon>Pentapetalae</taxon>
        <taxon>rosids</taxon>
        <taxon>fabids</taxon>
        <taxon>Fabales</taxon>
        <taxon>Fabaceae</taxon>
        <taxon>Papilionoideae</taxon>
        <taxon>50 kb inversion clade</taxon>
        <taxon>NPAAA clade</taxon>
        <taxon>indigoferoid/millettioid clade</taxon>
        <taxon>Phaseoleae</taxon>
        <taxon>Phaseolus</taxon>
    </lineage>
</organism>
<reference evidence="1" key="1">
    <citation type="submission" date="2013-04" db="EMBL/GenBank/DDBJ databases">
        <authorList>
            <person name="Schmutz J."/>
            <person name="McClean P."/>
            <person name="Shu S."/>
            <person name="Cregan P."/>
            <person name="Rokhsar D."/>
            <person name="Jackson S."/>
        </authorList>
    </citation>
    <scope>NUCLEOTIDE SEQUENCE</scope>
</reference>
<gene>
    <name evidence="1" type="ORF">PHAVU_001G0470001g</name>
</gene>
<proteinExistence type="predicted"/>
<dbReference type="OrthoDB" id="10567957at2759"/>
<evidence type="ECO:0000313" key="1">
    <source>
        <dbReference type="EMBL" id="ESW33147.1"/>
    </source>
</evidence>
<dbReference type="Gramene" id="ESW33147">
    <property type="protein sequence ID" value="ESW33147"/>
    <property type="gene ID" value="PHAVU_001G0470001g"/>
</dbReference>